<feature type="compositionally biased region" description="Polar residues" evidence="1">
    <location>
        <begin position="42"/>
        <end position="59"/>
    </location>
</feature>
<proteinExistence type="predicted"/>
<feature type="compositionally biased region" description="Polar residues" evidence="1">
    <location>
        <begin position="131"/>
        <end position="143"/>
    </location>
</feature>
<evidence type="ECO:0000313" key="2">
    <source>
        <dbReference type="EMBL" id="GAT47386.1"/>
    </source>
</evidence>
<reference evidence="2" key="1">
    <citation type="submission" date="2014-09" db="EMBL/GenBank/DDBJ databases">
        <title>Genome sequence of the luminous mushroom Mycena chlorophos for searching fungal bioluminescence genes.</title>
        <authorList>
            <person name="Tanaka Y."/>
            <person name="Kasuga D."/>
            <person name="Oba Y."/>
            <person name="Hase S."/>
            <person name="Sato K."/>
            <person name="Oba Y."/>
            <person name="Sakakibara Y."/>
        </authorList>
    </citation>
    <scope>NUCLEOTIDE SEQUENCE</scope>
</reference>
<evidence type="ECO:0000256" key="1">
    <source>
        <dbReference type="SAM" id="MobiDB-lite"/>
    </source>
</evidence>
<organism evidence="2 3">
    <name type="scientific">Mycena chlorophos</name>
    <name type="common">Agaric fungus</name>
    <name type="synonym">Agaricus chlorophos</name>
    <dbReference type="NCBI Taxonomy" id="658473"/>
    <lineage>
        <taxon>Eukaryota</taxon>
        <taxon>Fungi</taxon>
        <taxon>Dikarya</taxon>
        <taxon>Basidiomycota</taxon>
        <taxon>Agaricomycotina</taxon>
        <taxon>Agaricomycetes</taxon>
        <taxon>Agaricomycetidae</taxon>
        <taxon>Agaricales</taxon>
        <taxon>Marasmiineae</taxon>
        <taxon>Mycenaceae</taxon>
        <taxon>Mycena</taxon>
    </lineage>
</organism>
<feature type="compositionally biased region" description="Polar residues" evidence="1">
    <location>
        <begin position="68"/>
        <end position="77"/>
    </location>
</feature>
<name>A0ABQ0L8G9_MYCCL</name>
<keyword evidence="3" id="KW-1185">Reference proteome</keyword>
<protein>
    <submittedName>
        <fullName evidence="2">Uncharacterized protein</fullName>
    </submittedName>
</protein>
<feature type="region of interest" description="Disordered" evidence="1">
    <location>
        <begin position="35"/>
        <end position="143"/>
    </location>
</feature>
<sequence length="143" mass="15071">MGYASGTDVFDTSTHKWWNEVDTKIVSGMHDVTDVDLKDGTASPTSERGATRQVFSGQTKGLGWLTSAGDTPQSYNAPSPDVCPARVAPKAGPGRPNDDQSRLAGQQRLPRSQNSPRARSGSLVKDILAGTSPTGQSAPAMQD</sequence>
<gene>
    <name evidence="2" type="ORF">MCHLO_04847</name>
</gene>
<dbReference type="Proteomes" id="UP000815677">
    <property type="component" value="Unassembled WGS sequence"/>
</dbReference>
<dbReference type="EMBL" id="DF843436">
    <property type="protein sequence ID" value="GAT47386.1"/>
    <property type="molecule type" value="Genomic_DNA"/>
</dbReference>
<evidence type="ECO:0000313" key="3">
    <source>
        <dbReference type="Proteomes" id="UP000815677"/>
    </source>
</evidence>
<accession>A0ABQ0L8G9</accession>